<dbReference type="InterPro" id="IPR006016">
    <property type="entry name" value="UspA"/>
</dbReference>
<accession>W4HL44</accession>
<dbReference type="Proteomes" id="UP000019063">
    <property type="component" value="Unassembled WGS sequence"/>
</dbReference>
<dbReference type="EMBL" id="AQQW01000003">
    <property type="protein sequence ID" value="ETW13434.1"/>
    <property type="molecule type" value="Genomic_DNA"/>
</dbReference>
<dbReference type="Gene3D" id="3.40.50.620">
    <property type="entry name" value="HUPs"/>
    <property type="match status" value="1"/>
</dbReference>
<organism evidence="2 3">
    <name type="scientific">Roseivivax marinus</name>
    <dbReference type="NCBI Taxonomy" id="1379903"/>
    <lineage>
        <taxon>Bacteria</taxon>
        <taxon>Pseudomonadati</taxon>
        <taxon>Pseudomonadota</taxon>
        <taxon>Alphaproteobacteria</taxon>
        <taxon>Rhodobacterales</taxon>
        <taxon>Roseobacteraceae</taxon>
        <taxon>Roseivivax</taxon>
    </lineage>
</organism>
<keyword evidence="3" id="KW-1185">Reference proteome</keyword>
<dbReference type="SUPFAM" id="SSF52402">
    <property type="entry name" value="Adenine nucleotide alpha hydrolases-like"/>
    <property type="match status" value="1"/>
</dbReference>
<evidence type="ECO:0000313" key="3">
    <source>
        <dbReference type="Proteomes" id="UP000019063"/>
    </source>
</evidence>
<sequence length="139" mass="15057">MFTHIMAPVDLHHVDTLDRALKVTADAAKHYGAKVTFVSATNNEPSDVAHSPEEFVAKLSEFAKTQAEKGGFDAEAHAMVLHDSRADLDNALLDAVKELDADLVIMASHDPNFADHFWSSNGGAVARHSHASVMLVRGR</sequence>
<dbReference type="CDD" id="cd00293">
    <property type="entry name" value="USP-like"/>
    <property type="match status" value="1"/>
</dbReference>
<dbReference type="eggNOG" id="COG0589">
    <property type="taxonomic scope" value="Bacteria"/>
</dbReference>
<protein>
    <submittedName>
        <fullName evidence="2">Universal stress protein UspA-like protein</fullName>
    </submittedName>
</protein>
<evidence type="ECO:0000259" key="1">
    <source>
        <dbReference type="Pfam" id="PF00582"/>
    </source>
</evidence>
<reference evidence="2 3" key="1">
    <citation type="journal article" date="2014" name="Antonie Van Leeuwenhoek">
        <title>Roseivivax atlanticus sp. nov., isolated from surface seawater of the Atlantic Ocean.</title>
        <authorList>
            <person name="Li G."/>
            <person name="Lai Q."/>
            <person name="Liu X."/>
            <person name="Sun F."/>
            <person name="Shao Z."/>
        </authorList>
    </citation>
    <scope>NUCLEOTIDE SEQUENCE [LARGE SCALE GENOMIC DNA]</scope>
    <source>
        <strain evidence="2 3">22II-s10s</strain>
    </source>
</reference>
<feature type="domain" description="UspA" evidence="1">
    <location>
        <begin position="1"/>
        <end position="137"/>
    </location>
</feature>
<dbReference type="RefSeq" id="WP_043842735.1">
    <property type="nucleotide sequence ID" value="NZ_AQQW01000003.1"/>
</dbReference>
<gene>
    <name evidence="2" type="ORF">ATO8_05376</name>
</gene>
<dbReference type="Pfam" id="PF00582">
    <property type="entry name" value="Usp"/>
    <property type="match status" value="1"/>
</dbReference>
<comment type="caution">
    <text evidence="2">The sequence shown here is derived from an EMBL/GenBank/DDBJ whole genome shotgun (WGS) entry which is preliminary data.</text>
</comment>
<dbReference type="AlphaFoldDB" id="W4HL44"/>
<evidence type="ECO:0000313" key="2">
    <source>
        <dbReference type="EMBL" id="ETW13434.1"/>
    </source>
</evidence>
<dbReference type="STRING" id="1379903.ATO8_05376"/>
<dbReference type="InterPro" id="IPR014729">
    <property type="entry name" value="Rossmann-like_a/b/a_fold"/>
</dbReference>
<name>W4HL44_9RHOB</name>
<proteinExistence type="predicted"/>